<keyword evidence="1" id="KW-0472">Membrane</keyword>
<feature type="domain" description="Protein kinase" evidence="2">
    <location>
        <begin position="330"/>
        <end position="618"/>
    </location>
</feature>
<dbReference type="InterPro" id="IPR000719">
    <property type="entry name" value="Prot_kinase_dom"/>
</dbReference>
<feature type="transmembrane region" description="Helical" evidence="1">
    <location>
        <begin position="234"/>
        <end position="255"/>
    </location>
</feature>
<dbReference type="PANTHER" id="PTHR44329">
    <property type="entry name" value="SERINE/THREONINE-PROTEIN KINASE TNNI3K-RELATED"/>
    <property type="match status" value="1"/>
</dbReference>
<dbReference type="OrthoDB" id="4062651at2759"/>
<keyword evidence="1" id="KW-1133">Transmembrane helix</keyword>
<dbReference type="EMBL" id="BSXT01003633">
    <property type="protein sequence ID" value="GMF54898.1"/>
    <property type="molecule type" value="Genomic_DNA"/>
</dbReference>
<dbReference type="SUPFAM" id="SSF56112">
    <property type="entry name" value="Protein kinase-like (PK-like)"/>
    <property type="match status" value="1"/>
</dbReference>
<protein>
    <submittedName>
        <fullName evidence="3">Unnamed protein product</fullName>
    </submittedName>
</protein>
<dbReference type="Proteomes" id="UP001165121">
    <property type="component" value="Unassembled WGS sequence"/>
</dbReference>
<organism evidence="3 4">
    <name type="scientific">Phytophthora fragariaefolia</name>
    <dbReference type="NCBI Taxonomy" id="1490495"/>
    <lineage>
        <taxon>Eukaryota</taxon>
        <taxon>Sar</taxon>
        <taxon>Stramenopiles</taxon>
        <taxon>Oomycota</taxon>
        <taxon>Peronosporomycetes</taxon>
        <taxon>Peronosporales</taxon>
        <taxon>Peronosporaceae</taxon>
        <taxon>Phytophthora</taxon>
    </lineage>
</organism>
<accession>A0A9W6Y788</accession>
<evidence type="ECO:0000313" key="3">
    <source>
        <dbReference type="EMBL" id="GMF54898.1"/>
    </source>
</evidence>
<evidence type="ECO:0000313" key="4">
    <source>
        <dbReference type="Proteomes" id="UP001165121"/>
    </source>
</evidence>
<dbReference type="InterPro" id="IPR011009">
    <property type="entry name" value="Kinase-like_dom_sf"/>
</dbReference>
<dbReference type="GO" id="GO:0005524">
    <property type="term" value="F:ATP binding"/>
    <property type="evidence" value="ECO:0007669"/>
    <property type="project" value="InterPro"/>
</dbReference>
<comment type="caution">
    <text evidence="3">The sequence shown here is derived from an EMBL/GenBank/DDBJ whole genome shotgun (WGS) entry which is preliminary data.</text>
</comment>
<keyword evidence="4" id="KW-1185">Reference proteome</keyword>
<reference evidence="3" key="1">
    <citation type="submission" date="2023-04" db="EMBL/GenBank/DDBJ databases">
        <title>Phytophthora fragariaefolia NBRC 109709.</title>
        <authorList>
            <person name="Ichikawa N."/>
            <person name="Sato H."/>
            <person name="Tonouchi N."/>
        </authorList>
    </citation>
    <scope>NUCLEOTIDE SEQUENCE</scope>
    <source>
        <strain evidence="3">NBRC 109709</strain>
    </source>
</reference>
<dbReference type="Pfam" id="PF00069">
    <property type="entry name" value="Pkinase"/>
    <property type="match status" value="1"/>
</dbReference>
<name>A0A9W6Y788_9STRA</name>
<dbReference type="Gene3D" id="1.10.510.10">
    <property type="entry name" value="Transferase(Phosphotransferase) domain 1"/>
    <property type="match status" value="1"/>
</dbReference>
<dbReference type="GO" id="GO:0004674">
    <property type="term" value="F:protein serine/threonine kinase activity"/>
    <property type="evidence" value="ECO:0007669"/>
    <property type="project" value="TreeGrafter"/>
</dbReference>
<sequence>MKQLIDSGIESPKLKLNSALPVEVQYLLTQSGLAWRDLGGTLQRLVLWDQGYVATSSNNTREIKVRCDLSMDKVVVSRNEFHELQNCPSTSCTDPVSAATVWRGKTCADTQIKQIAKCAVLVSENEANAESVDVETSLFWGEEGNNTDLPIPTVRRHSLETFAITLQTPSTTSGNCPQQLALVIPCTIVDSSANSSEWCGPRKSGLVPGLLQELVDYREKQAGGTHTGTSGMSIAIWVVAVTLGVVLCAIGAMYFRHFVRQRNRPNPQRGLLEKTALEPCALAPEGIYFVNTNGSNDATGSMSSEFSDIEAELETEARRGYSSASGLFEVDYSDALGASQVLLLFQNDPAILALRVPIVDVNGDKMISRDRDCSPNEVLVGTLGSREVVLKRLQVPKRNDTHAVERLAREIRMAATLEHPNIVNIVGIAWNSFQNLMAIWEYHRSGDLRRALRSGRKTQHWTWTQQKLQIAMGILRGLSFLHAHTPPIIHGAIKPRHILLDSATGEPALCGLGHCTTRGSSTTLFDTKTDQTGEGSIWCSPEVLAQIKCSEKSDVYSFGVVLVALDTGKLLIDVSRDDLLGMLTHMCPEFIRKTVHDCLQSDPSLRPTSREILTHLEDVTYTSSPCSSWEHTKVGKRRLEYDDEQILRSFFCL</sequence>
<dbReference type="InterPro" id="IPR051681">
    <property type="entry name" value="Ser/Thr_Kinases-Pseudokinases"/>
</dbReference>
<evidence type="ECO:0000256" key="1">
    <source>
        <dbReference type="SAM" id="Phobius"/>
    </source>
</evidence>
<proteinExistence type="predicted"/>
<evidence type="ECO:0000259" key="2">
    <source>
        <dbReference type="PROSITE" id="PS50011"/>
    </source>
</evidence>
<dbReference type="PROSITE" id="PS50011">
    <property type="entry name" value="PROTEIN_KINASE_DOM"/>
    <property type="match status" value="1"/>
</dbReference>
<keyword evidence="1" id="KW-0812">Transmembrane</keyword>
<dbReference type="AlphaFoldDB" id="A0A9W6Y788"/>
<gene>
    <name evidence="3" type="ORF">Pfra01_002297200</name>
</gene>
<dbReference type="PANTHER" id="PTHR44329:SF214">
    <property type="entry name" value="PROTEIN KINASE DOMAIN-CONTAINING PROTEIN"/>
    <property type="match status" value="1"/>
</dbReference>